<reference evidence="1 2" key="1">
    <citation type="submission" date="2019-03" db="EMBL/GenBank/DDBJ databases">
        <title>Genomic Encyclopedia of Type Strains, Phase IV (KMG-IV): sequencing the most valuable type-strain genomes for metagenomic binning, comparative biology and taxonomic classification.</title>
        <authorList>
            <person name="Goeker M."/>
        </authorList>
    </citation>
    <scope>NUCLEOTIDE SEQUENCE [LARGE SCALE GENOMIC DNA]</scope>
    <source>
        <strain evidence="1 2">DSM 21667</strain>
    </source>
</reference>
<accession>A0A4R6YPT8</accession>
<evidence type="ECO:0000313" key="2">
    <source>
        <dbReference type="Proteomes" id="UP000295293"/>
    </source>
</evidence>
<protein>
    <recommendedName>
        <fullName evidence="3">WD40 repeat protein</fullName>
    </recommendedName>
</protein>
<dbReference type="Gene3D" id="2.120.10.30">
    <property type="entry name" value="TolB, C-terminal domain"/>
    <property type="match status" value="1"/>
</dbReference>
<organism evidence="1 2">
    <name type="scientific">Tahibacter aquaticus</name>
    <dbReference type="NCBI Taxonomy" id="520092"/>
    <lineage>
        <taxon>Bacteria</taxon>
        <taxon>Pseudomonadati</taxon>
        <taxon>Pseudomonadota</taxon>
        <taxon>Gammaproteobacteria</taxon>
        <taxon>Lysobacterales</taxon>
        <taxon>Rhodanobacteraceae</taxon>
        <taxon>Tahibacter</taxon>
    </lineage>
</organism>
<evidence type="ECO:0008006" key="3">
    <source>
        <dbReference type="Google" id="ProtNLM"/>
    </source>
</evidence>
<dbReference type="AlphaFoldDB" id="A0A4R6YPT8"/>
<sequence>MFASRAANLTGSSPANTAQIFRHDAQTGQLQRVSANIGGSAGNVESYNAEISAEGRRVAFIAAAAGNITPQDIGRGERLYRFDADNDSYRALTYFNRPDTAYEITRLPRFSTDGESIGFVSSRSDLADDGNSNVLDVFVVYSYGDPIFADGFQQ</sequence>
<gene>
    <name evidence="1" type="ORF">DFR29_115160</name>
</gene>
<dbReference type="Proteomes" id="UP000295293">
    <property type="component" value="Unassembled WGS sequence"/>
</dbReference>
<proteinExistence type="predicted"/>
<name>A0A4R6YPT8_9GAMM</name>
<dbReference type="OrthoDB" id="9815657at2"/>
<dbReference type="EMBL" id="SNZH01000015">
    <property type="protein sequence ID" value="TDR39770.1"/>
    <property type="molecule type" value="Genomic_DNA"/>
</dbReference>
<evidence type="ECO:0000313" key="1">
    <source>
        <dbReference type="EMBL" id="TDR39770.1"/>
    </source>
</evidence>
<comment type="caution">
    <text evidence="1">The sequence shown here is derived from an EMBL/GenBank/DDBJ whole genome shotgun (WGS) entry which is preliminary data.</text>
</comment>
<dbReference type="InterPro" id="IPR011042">
    <property type="entry name" value="6-blade_b-propeller_TolB-like"/>
</dbReference>
<dbReference type="RefSeq" id="WP_133820763.1">
    <property type="nucleotide sequence ID" value="NZ_SNZH01000015.1"/>
</dbReference>
<keyword evidence="2" id="KW-1185">Reference proteome</keyword>
<dbReference type="SUPFAM" id="SSF69304">
    <property type="entry name" value="Tricorn protease N-terminal domain"/>
    <property type="match status" value="1"/>
</dbReference>